<reference evidence="9" key="1">
    <citation type="submission" date="2022-08" db="EMBL/GenBank/DDBJ databases">
        <authorList>
            <consortium name="DOE Joint Genome Institute"/>
            <person name="Min B."/>
            <person name="Riley R."/>
            <person name="Sierra-Patev S."/>
            <person name="Naranjo-Ortiz M."/>
            <person name="Looney B."/>
            <person name="Konkel Z."/>
            <person name="Slot J.C."/>
            <person name="Sakamoto Y."/>
            <person name="Steenwyk J.L."/>
            <person name="Rokas A."/>
            <person name="Carro J."/>
            <person name="Camarero S."/>
            <person name="Ferreira P."/>
            <person name="Molpeceres G."/>
            <person name="Ruiz-Duenas F.J."/>
            <person name="Serrano A."/>
            <person name="Henrissat B."/>
            <person name="Drula E."/>
            <person name="Hughes K.W."/>
            <person name="Mata J.L."/>
            <person name="Ishikawa N.K."/>
            <person name="Vargas-Isla R."/>
            <person name="Ushijima S."/>
            <person name="Smith C.A."/>
            <person name="Ahrendt S."/>
            <person name="Andreopoulos W."/>
            <person name="He G."/>
            <person name="Labutti K."/>
            <person name="Lipzen A."/>
            <person name="Ng V."/>
            <person name="Sandor L."/>
            <person name="Barry K."/>
            <person name="Martinez A.T."/>
            <person name="Xiao Y."/>
            <person name="Gibbons J.G."/>
            <person name="Terashima K."/>
            <person name="Hibbett D.S."/>
            <person name="Grigoriev I.V."/>
        </authorList>
    </citation>
    <scope>NUCLEOTIDE SEQUENCE</scope>
    <source>
        <strain evidence="9">TFB10291</strain>
    </source>
</reference>
<evidence type="ECO:0000256" key="4">
    <source>
        <dbReference type="ARBA" id="ARBA00023026"/>
    </source>
</evidence>
<evidence type="ECO:0000256" key="1">
    <source>
        <dbReference type="ARBA" id="ARBA00022450"/>
    </source>
</evidence>
<feature type="region of interest" description="C-terminal hotdog fold" evidence="6">
    <location>
        <begin position="1052"/>
        <end position="1201"/>
    </location>
</feature>
<sequence length="1933" mass="211443">MRLDLRVFAFLNIPVQHFTIRNAMSENEVSTEAHHRAPVAIVGIATEFPSGKHSARNLSHHEFFQFLLSKLDAYERIPSDRFNINSWKGDGQGQIITSMGAFLKDLSQFDHLEFGITAKDAKAMAVATRKLVELSFQAFVDSGVDYRGRNVGCFMSGITIDMLSVADADEFDAAGSFAGGSFMIANKVSYHLDLQGPSIPTDSACSSTLTALHLAIQSLRAGDCESAVVGGCQVNHRFIDWIQYSQGAVLAPDGKCKPFDASANGFSRAEGAACIVVKLLKDAIKDGDHIYGTVLGTGINSNGSAAPVSAPVAAGQVGAMERAYRGLHRKPNEVDYVETHTTGTAAGDPVEANWVGEKFGRGKELLIGSVKGNTGHLEITAFLASLSKVCSMFQHGVIPPNVNLTTLNPTIKWKEYHMHVPREITSLPRHNSDIPPLVSICSSGIGGTNGHAVIEAPPPSIPSVGKVPKSPVLLIAGGLSPRSSSALAEDISDFAKTHNHDLSAMSTVYARRSRSMTWRSFSIFLPDGTTHAPFTQPAFGSRKNTLVFVLSGQGPQHFQMGRQLFAAHPVFRETIIQMDKIHERFTGNSLITKTGLFDDVEFLPHMTAIWPISTILPALAMVQIALIDLLRSVGITPDAVIGHSAGETVMMYAAGACSREMAMELAIARGNAMLFTTKGAMAALSCTVAEAQDLILEVAGPNSTGKVELACYNEENSVTLSGLDEYVDQAIVLAEEKGLLARKLRTSVPVHSSLMSSCVTKYHENVDAVFARYPGTHIPTIPVFSTLTGARWNASFDAKYIWQGARQPVQFVKGMSAIAEQFPVAHFIEISPHPVLSTYVSNICPSSTVVCPMKRTKIVKPYDETVAFLKAVGHVAVLGHRSIDLASFNENLFSSIQLQMPQYPFARKHVPFYPESSVIVARQLAPGQGSGRLLAKPGIRLGIHTHRGLAEHIIRGEPIMPAAGFLEAAFELGARVLRDVQFRSMMPLPSERPLHVEIETNGCEWKILSRRPQRYDVPHKQVNRLHADGLMSCDAPKENTGPIDIEALRTRYKLFPVSKLYETLSYFAQYGPTFQRVSTCFKGRDEALVEVRAADIDLHEISDYVFHPAILDACFHVMIHPAFTGSTDKNIYYLPSKIQRVALHEAHNTLPSLPSVFAHVAFRRWRPDGILFDLSITDPHGRLMCTINGFELARHFISTIPRELPARYDIAYTHTKKHITQPQCGPDSAIATNISLLNFKLGEELELKKQLSFVEINTMAQIWVIATADLDAAGARGFSRSLRKELLHIDVRLVTFDKLWSEEEHKIIVNQLAVMEEMETEIHIDNDLSILVPRFVPLLAPAPDTFDPTLYWISDDAGVSQPALPSPKIHEVLVRVSSSSVIDAGFFGFVGTVISSGNTAWVGGALVLGIAGGPLTNVVCVHEGHLTSLDSVHCNGKLFASLAVPMLIATIALGSGALARPQRLHGRRILITNNDDPTAQALLWLLSAFKIHASSIGGGTSLQNISLLSQADIIISGFQQDDQRLTQSVAPLTSRLHFWRDSTNGLHQSMNRDPWSVGDTLTQLLGALPKVAFDTPIHSLDPVQRLPEDVTVISKVLFNSEKVYVLLGGVGSFGLQCSMWMYENGARKIVLTSRTGQVKDDNMMALRILSYLESLPDLQLQLMASDAASVVDTRALFGSIAQSEAEIGGVILLATVFFDRPFTTHTKETYFPVFKSKLGAFEALRAVYPIEKLDFLISMSSFTTIGNAGQTNYASANAVLDERLRPYRNAFSILSPAIMDTSILTKAKNVAHLTSWAMSSLQLCQCIGDGLRMLRTQEFGCYIPEFDWHVLQRDFGRSSLYNHILPSLDVDAVDDSASDKDQGAQLKALVLQFLDVEPQEFLPEVPFTAYGLDSLSAGRLAFALRPHITMTQVQLLADVNLVDVMERINALKT</sequence>
<dbReference type="InterPro" id="IPR049900">
    <property type="entry name" value="PKS_mFAS_DH"/>
</dbReference>
<dbReference type="InterPro" id="IPR001227">
    <property type="entry name" value="Ac_transferase_dom_sf"/>
</dbReference>
<dbReference type="InterPro" id="IPR014031">
    <property type="entry name" value="Ketoacyl_synth_C"/>
</dbReference>
<dbReference type="InterPro" id="IPR042104">
    <property type="entry name" value="PKS_dehydratase_sf"/>
</dbReference>
<dbReference type="Gene3D" id="3.10.129.110">
    <property type="entry name" value="Polyketide synthase dehydratase"/>
    <property type="match status" value="1"/>
</dbReference>
<dbReference type="Pfam" id="PF08659">
    <property type="entry name" value="KR"/>
    <property type="match status" value="1"/>
</dbReference>
<keyword evidence="2" id="KW-0597">Phosphoprotein</keyword>
<dbReference type="PROSITE" id="PS00606">
    <property type="entry name" value="KS3_1"/>
    <property type="match status" value="1"/>
</dbReference>
<evidence type="ECO:0000259" key="7">
    <source>
        <dbReference type="PROSITE" id="PS52004"/>
    </source>
</evidence>
<evidence type="ECO:0000256" key="3">
    <source>
        <dbReference type="ARBA" id="ARBA00022679"/>
    </source>
</evidence>
<dbReference type="InterPro" id="IPR016039">
    <property type="entry name" value="Thiolase-like"/>
</dbReference>
<dbReference type="Pfam" id="PF02801">
    <property type="entry name" value="Ketoacyl-synt_C"/>
    <property type="match status" value="1"/>
</dbReference>
<dbReference type="SUPFAM" id="SSF55048">
    <property type="entry name" value="Probable ACP-binding domain of malonyl-CoA ACP transacylase"/>
    <property type="match status" value="1"/>
</dbReference>
<keyword evidence="10" id="KW-1185">Reference proteome</keyword>
<dbReference type="InterPro" id="IPR057326">
    <property type="entry name" value="KR_dom"/>
</dbReference>
<feature type="active site" description="Proton acceptor; for dehydratase activity" evidence="6">
    <location>
        <position position="952"/>
    </location>
</feature>
<dbReference type="Pfam" id="PF00109">
    <property type="entry name" value="ketoacyl-synt"/>
    <property type="match status" value="1"/>
</dbReference>
<dbReference type="SMART" id="SM00827">
    <property type="entry name" value="PKS_AT"/>
    <property type="match status" value="1"/>
</dbReference>
<evidence type="ECO:0000313" key="10">
    <source>
        <dbReference type="Proteomes" id="UP001163798"/>
    </source>
</evidence>
<dbReference type="InterPro" id="IPR014030">
    <property type="entry name" value="Ketoacyl_synth_N"/>
</dbReference>
<dbReference type="InterPro" id="IPR009081">
    <property type="entry name" value="PP-bd_ACP"/>
</dbReference>
<dbReference type="InterPro" id="IPR036291">
    <property type="entry name" value="NAD(P)-bd_dom_sf"/>
</dbReference>
<dbReference type="InterPro" id="IPR020807">
    <property type="entry name" value="PKS_DH"/>
</dbReference>
<proteinExistence type="predicted"/>
<keyword evidence="1" id="KW-0596">Phosphopantetheine</keyword>
<dbReference type="Gene3D" id="3.40.50.720">
    <property type="entry name" value="NAD(P)-binding Rossmann-like Domain"/>
    <property type="match status" value="1"/>
</dbReference>
<dbReference type="SMART" id="SM00825">
    <property type="entry name" value="PKS_KS"/>
    <property type="match status" value="1"/>
</dbReference>
<dbReference type="Pfam" id="PF00698">
    <property type="entry name" value="Acyl_transf_1"/>
    <property type="match status" value="1"/>
</dbReference>
<dbReference type="InterPro" id="IPR018201">
    <property type="entry name" value="Ketoacyl_synth_AS"/>
</dbReference>
<dbReference type="InterPro" id="IPR016035">
    <property type="entry name" value="Acyl_Trfase/lysoPLipase"/>
</dbReference>
<keyword evidence="3" id="KW-0808">Transferase</keyword>
<evidence type="ECO:0000256" key="5">
    <source>
        <dbReference type="ARBA" id="ARBA00023268"/>
    </source>
</evidence>
<evidence type="ECO:0000256" key="6">
    <source>
        <dbReference type="PROSITE-ProRule" id="PRU01363"/>
    </source>
</evidence>
<dbReference type="PROSITE" id="PS52004">
    <property type="entry name" value="KS3_2"/>
    <property type="match status" value="1"/>
</dbReference>
<evidence type="ECO:0000313" key="9">
    <source>
        <dbReference type="EMBL" id="KAJ3787108.1"/>
    </source>
</evidence>
<dbReference type="Pfam" id="PF16197">
    <property type="entry name" value="KAsynt_C_assoc"/>
    <property type="match status" value="1"/>
</dbReference>
<evidence type="ECO:0000259" key="8">
    <source>
        <dbReference type="PROSITE" id="PS52019"/>
    </source>
</evidence>
<comment type="caution">
    <text evidence="9">The sequence shown here is derived from an EMBL/GenBank/DDBJ whole genome shotgun (WGS) entry which is preliminary data.</text>
</comment>
<dbReference type="GO" id="GO:0004312">
    <property type="term" value="F:fatty acid synthase activity"/>
    <property type="evidence" value="ECO:0007669"/>
    <property type="project" value="TreeGrafter"/>
</dbReference>
<gene>
    <name evidence="9" type="ORF">GGU10DRAFT_417396</name>
</gene>
<feature type="domain" description="PKS/mFAS DH" evidence="8">
    <location>
        <begin position="917"/>
        <end position="1201"/>
    </location>
</feature>
<accession>A0AA38KFT0</accession>
<dbReference type="GO" id="GO:0006633">
    <property type="term" value="P:fatty acid biosynthetic process"/>
    <property type="evidence" value="ECO:0007669"/>
    <property type="project" value="InterPro"/>
</dbReference>
<dbReference type="GO" id="GO:0004315">
    <property type="term" value="F:3-oxoacyl-[acyl-carrier-protein] synthase activity"/>
    <property type="evidence" value="ECO:0007669"/>
    <property type="project" value="InterPro"/>
</dbReference>
<dbReference type="Gene3D" id="3.90.180.10">
    <property type="entry name" value="Medium-chain alcohol dehydrogenases, catalytic domain"/>
    <property type="match status" value="1"/>
</dbReference>
<dbReference type="Pfam" id="PF14765">
    <property type="entry name" value="PS-DH"/>
    <property type="match status" value="1"/>
</dbReference>
<dbReference type="InterPro" id="IPR050091">
    <property type="entry name" value="PKS_NRPS_Biosynth_Enz"/>
</dbReference>
<dbReference type="PROSITE" id="PS52019">
    <property type="entry name" value="PKS_MFAS_DH"/>
    <property type="match status" value="1"/>
</dbReference>
<dbReference type="InterPro" id="IPR020841">
    <property type="entry name" value="PKS_Beta-ketoAc_synthase_dom"/>
</dbReference>
<dbReference type="Proteomes" id="UP001163798">
    <property type="component" value="Unassembled WGS sequence"/>
</dbReference>
<dbReference type="InterPro" id="IPR032821">
    <property type="entry name" value="PKS_assoc"/>
</dbReference>
<dbReference type="PANTHER" id="PTHR43775:SF37">
    <property type="entry name" value="SI:DKEY-61P9.11"/>
    <property type="match status" value="1"/>
</dbReference>
<name>A0AA38KFT0_9AGAR</name>
<dbReference type="Gene3D" id="3.40.366.10">
    <property type="entry name" value="Malonyl-Coenzyme A Acyl Carrier Protein, domain 2"/>
    <property type="match status" value="1"/>
</dbReference>
<feature type="domain" description="Ketosynthase family 3 (KS3)" evidence="7">
    <location>
        <begin position="36"/>
        <end position="456"/>
    </location>
</feature>
<keyword evidence="5" id="KW-0511">Multifunctional enzyme</keyword>
<dbReference type="PANTHER" id="PTHR43775">
    <property type="entry name" value="FATTY ACID SYNTHASE"/>
    <property type="match status" value="1"/>
</dbReference>
<dbReference type="InterPro" id="IPR016036">
    <property type="entry name" value="Malonyl_transacylase_ACP-bd"/>
</dbReference>
<dbReference type="InterPro" id="IPR049551">
    <property type="entry name" value="PKS_DH_C"/>
</dbReference>
<feature type="region of interest" description="N-terminal hotdog fold" evidence="6">
    <location>
        <begin position="917"/>
        <end position="1038"/>
    </location>
</feature>
<dbReference type="SUPFAM" id="SSF51735">
    <property type="entry name" value="NAD(P)-binding Rossmann-fold domains"/>
    <property type="match status" value="1"/>
</dbReference>
<feature type="active site" description="Proton donor; for dehydratase activity" evidence="6">
    <location>
        <position position="1112"/>
    </location>
</feature>
<keyword evidence="4" id="KW-0843">Virulence</keyword>
<dbReference type="EMBL" id="MU793299">
    <property type="protein sequence ID" value="KAJ3787108.1"/>
    <property type="molecule type" value="Genomic_DNA"/>
</dbReference>
<dbReference type="Pfam" id="PF00550">
    <property type="entry name" value="PP-binding"/>
    <property type="match status" value="1"/>
</dbReference>
<dbReference type="GO" id="GO:0044550">
    <property type="term" value="P:secondary metabolite biosynthetic process"/>
    <property type="evidence" value="ECO:0007669"/>
    <property type="project" value="UniProtKB-ARBA"/>
</dbReference>
<dbReference type="Gene3D" id="3.40.47.10">
    <property type="match status" value="1"/>
</dbReference>
<dbReference type="SMART" id="SM00822">
    <property type="entry name" value="PKS_KR"/>
    <property type="match status" value="1"/>
</dbReference>
<dbReference type="InterPro" id="IPR014043">
    <property type="entry name" value="Acyl_transferase_dom"/>
</dbReference>
<dbReference type="InterPro" id="IPR013968">
    <property type="entry name" value="PKS_KR"/>
</dbReference>
<evidence type="ECO:0000256" key="2">
    <source>
        <dbReference type="ARBA" id="ARBA00022553"/>
    </source>
</evidence>
<dbReference type="SMART" id="SM00826">
    <property type="entry name" value="PKS_DH"/>
    <property type="match status" value="1"/>
</dbReference>
<protein>
    <submittedName>
        <fullName evidence="9">Polyketide synthase</fullName>
    </submittedName>
</protein>
<dbReference type="SUPFAM" id="SSF53901">
    <property type="entry name" value="Thiolase-like"/>
    <property type="match status" value="1"/>
</dbReference>
<dbReference type="SUPFAM" id="SSF52151">
    <property type="entry name" value="FabD/lysophospholipase-like"/>
    <property type="match status" value="1"/>
</dbReference>
<dbReference type="CDD" id="cd00833">
    <property type="entry name" value="PKS"/>
    <property type="match status" value="1"/>
</dbReference>
<organism evidence="9 10">
    <name type="scientific">Lentinula aff. detonsa</name>
    <dbReference type="NCBI Taxonomy" id="2804958"/>
    <lineage>
        <taxon>Eukaryota</taxon>
        <taxon>Fungi</taxon>
        <taxon>Dikarya</taxon>
        <taxon>Basidiomycota</taxon>
        <taxon>Agaricomycotina</taxon>
        <taxon>Agaricomycetes</taxon>
        <taxon>Agaricomycetidae</taxon>
        <taxon>Agaricales</taxon>
        <taxon>Marasmiineae</taxon>
        <taxon>Omphalotaceae</taxon>
        <taxon>Lentinula</taxon>
    </lineage>
</organism>